<feature type="domain" description="ATP-dependent DNA ligase family profile" evidence="7">
    <location>
        <begin position="377"/>
        <end position="517"/>
    </location>
</feature>
<dbReference type="GO" id="GO:0032807">
    <property type="term" value="C:DNA ligase IV complex"/>
    <property type="evidence" value="ECO:0007669"/>
    <property type="project" value="TreeGrafter"/>
</dbReference>
<dbReference type="AlphaFoldDB" id="A0A086TEA5"/>
<name>A0A086TEA5_HAPC1</name>
<feature type="region of interest" description="Disordered" evidence="6">
    <location>
        <begin position="675"/>
        <end position="699"/>
    </location>
</feature>
<dbReference type="CDD" id="cd08039">
    <property type="entry name" value="Adenylation_DNA_ligase_Fungal"/>
    <property type="match status" value="1"/>
</dbReference>
<dbReference type="HOGENOM" id="CLU_004299_4_0_1"/>
<dbReference type="PROSITE" id="PS50160">
    <property type="entry name" value="DNA_LIGASE_A3"/>
    <property type="match status" value="1"/>
</dbReference>
<evidence type="ECO:0000256" key="2">
    <source>
        <dbReference type="ARBA" id="ARBA00022598"/>
    </source>
</evidence>
<feature type="region of interest" description="Disordered" evidence="6">
    <location>
        <begin position="729"/>
        <end position="863"/>
    </location>
</feature>
<feature type="compositionally biased region" description="Polar residues" evidence="6">
    <location>
        <begin position="675"/>
        <end position="693"/>
    </location>
</feature>
<dbReference type="GO" id="GO:0006310">
    <property type="term" value="P:DNA recombination"/>
    <property type="evidence" value="ECO:0007669"/>
    <property type="project" value="InterPro"/>
</dbReference>
<evidence type="ECO:0000256" key="6">
    <source>
        <dbReference type="SAM" id="MobiDB-lite"/>
    </source>
</evidence>
<dbReference type="Pfam" id="PF01068">
    <property type="entry name" value="DNA_ligase_A_M"/>
    <property type="match status" value="1"/>
</dbReference>
<dbReference type="Pfam" id="PF04675">
    <property type="entry name" value="DNA_ligase_A_N"/>
    <property type="match status" value="1"/>
</dbReference>
<dbReference type="InterPro" id="IPR012308">
    <property type="entry name" value="DNA_ligase_ATP-dep_N"/>
</dbReference>
<dbReference type="GO" id="GO:0005524">
    <property type="term" value="F:ATP binding"/>
    <property type="evidence" value="ECO:0007669"/>
    <property type="project" value="UniProtKB-KW"/>
</dbReference>
<keyword evidence="5" id="KW-0539">Nucleus</keyword>
<dbReference type="Gene3D" id="2.40.50.140">
    <property type="entry name" value="Nucleic acid-binding proteins"/>
    <property type="match status" value="1"/>
</dbReference>
<dbReference type="InterPro" id="IPR036599">
    <property type="entry name" value="DNA_ligase_N_sf"/>
</dbReference>
<keyword evidence="4" id="KW-0067">ATP-binding</keyword>
<comment type="caution">
    <text evidence="8">The sequence shown here is derived from an EMBL/GenBank/DDBJ whole genome shotgun (WGS) entry which is preliminary data.</text>
</comment>
<feature type="compositionally biased region" description="Polar residues" evidence="6">
    <location>
        <begin position="798"/>
        <end position="811"/>
    </location>
</feature>
<dbReference type="EMBL" id="JPKY01000008">
    <property type="protein sequence ID" value="KFH47687.1"/>
    <property type="molecule type" value="Genomic_DNA"/>
</dbReference>
<dbReference type="STRING" id="857340.A0A086TEA5"/>
<sequence length="1044" mass="117120">MPLPFALVCELLDESHGLCLSRKSNRPAVEAWFTRHRTRIDAHDTNLVALLSTLLPEKRSDRVYFIQAPTLEKIIGRGLSLGASRKLELARYREPGSGVDLADCVERILTVTNRVTVEQIDELLHGLAARIKWSSPAIRASQTPLTQRDRSDLERIYSRITATEAKWLTRLVLKNYAPLILDENLVLRLCDPLLPSVLKIREDFTAAVGVAQSMRSTLLPNTGRRQSAQTKLLAKVKPQAGTKVGRQHWVQARSIKHCLDQGRGRMSVETKIDGEYCQVHIDLSKGSLCIQIFSKSGKDSTEDRQGLHGIIRDSLRIHKPGCMFSKACIVEGELVVYSDFANKILPFHKIRNHVTRRDRFLNTEQDSLPKAHEHLMLVYYDVLLLDEQSLLDVRHSERFKILTSLVECQKGWAELVPREVIDFGHSLAASNLRKLFARTIVNRQEGLVLKPDEPYFDFSVPGRPWSSRCIKLKKEYIGNFGDVGDFAAIGAGYDPVKAKHYNISNLRWTHFYIGCLNNREELRRWSAKPEFTVVNVVELNETQLKSVARFGNPRPVPRDRNEDIHLKIAPGIELNPRLSVVFTNPMVFDLRCFSFEKGGTTGFWSLRFPMVSKVHFDRDFTDTFSFEQLQNMATEATKIPDLPDSQENLHWIAMLEGADPRGIAVDAVSQLTATTIPTPSPCRSTPSASQGPVQSPRACRKSVILTSPQTYAGPSRDIRCEFGLPALPLITPPTSSEPTAQSPEQGLHNRGLKRDSRLSSKASQSRKTRKSAGKCQTSSSPLQQMNRSQLRKPLGQIDANSSQRSRHSLSPDSEPAKVTEPAAEPAAEHDVIDLTSPTGEPSFATVPKMDSSPAADASSQESEEVIVFLPDDDRHHEAHCTPLPSDENASPPPTEERVSEFSSGHKRTGCIHAGPQCQFAKTTVLLAPHLAEPPPRMSTLLDTHDIKSVTSNIKAWMVDLGRKVEPNAMLLVDSVEHPGATKALLEMMADQRKTLPRERCGEEAITVFDWRVLDYITILEDKSITRKYYDGFRDPWRRWYCGLV</sequence>
<dbReference type="PANTHER" id="PTHR45997">
    <property type="entry name" value="DNA LIGASE 4"/>
    <property type="match status" value="1"/>
</dbReference>
<dbReference type="InterPro" id="IPR012340">
    <property type="entry name" value="NA-bd_OB-fold"/>
</dbReference>
<feature type="compositionally biased region" description="Polar residues" evidence="6">
    <location>
        <begin position="732"/>
        <end position="744"/>
    </location>
</feature>
<dbReference type="InterPro" id="IPR012310">
    <property type="entry name" value="DNA_ligase_ATP-dep_cent"/>
</dbReference>
<evidence type="ECO:0000256" key="5">
    <source>
        <dbReference type="ARBA" id="ARBA00023242"/>
    </source>
</evidence>
<feature type="compositionally biased region" description="Polar residues" evidence="6">
    <location>
        <begin position="774"/>
        <end position="788"/>
    </location>
</feature>
<accession>A0A086TEA5</accession>
<keyword evidence="9" id="KW-1185">Reference proteome</keyword>
<evidence type="ECO:0000256" key="4">
    <source>
        <dbReference type="ARBA" id="ARBA00022840"/>
    </source>
</evidence>
<gene>
    <name evidence="8" type="ORF">ACRE_015100</name>
</gene>
<evidence type="ECO:0000256" key="3">
    <source>
        <dbReference type="ARBA" id="ARBA00022741"/>
    </source>
</evidence>
<dbReference type="GO" id="GO:0006303">
    <property type="term" value="P:double-strand break repair via nonhomologous end joining"/>
    <property type="evidence" value="ECO:0007669"/>
    <property type="project" value="TreeGrafter"/>
</dbReference>
<evidence type="ECO:0000313" key="9">
    <source>
        <dbReference type="Proteomes" id="UP000029964"/>
    </source>
</evidence>
<dbReference type="Gene3D" id="3.30.470.30">
    <property type="entry name" value="DNA ligase/mRNA capping enzyme"/>
    <property type="match status" value="1"/>
</dbReference>
<dbReference type="GO" id="GO:0003910">
    <property type="term" value="F:DNA ligase (ATP) activity"/>
    <property type="evidence" value="ECO:0007669"/>
    <property type="project" value="InterPro"/>
</dbReference>
<evidence type="ECO:0000259" key="7">
    <source>
        <dbReference type="PROSITE" id="PS50160"/>
    </source>
</evidence>
<dbReference type="Proteomes" id="UP000029964">
    <property type="component" value="Unassembled WGS sequence"/>
</dbReference>
<dbReference type="Gene3D" id="1.10.3260.10">
    <property type="entry name" value="DNA ligase, ATP-dependent, N-terminal domain"/>
    <property type="match status" value="1"/>
</dbReference>
<protein>
    <submittedName>
        <fullName evidence="8">DNA ligase-like protein</fullName>
    </submittedName>
</protein>
<organism evidence="8 9">
    <name type="scientific">Hapsidospora chrysogenum (strain ATCC 11550 / CBS 779.69 / DSM 880 / IAM 14645 / JCM 23072 / IMI 49137)</name>
    <name type="common">Acremonium chrysogenum</name>
    <dbReference type="NCBI Taxonomy" id="857340"/>
    <lineage>
        <taxon>Eukaryota</taxon>
        <taxon>Fungi</taxon>
        <taxon>Dikarya</taxon>
        <taxon>Ascomycota</taxon>
        <taxon>Pezizomycotina</taxon>
        <taxon>Sordariomycetes</taxon>
        <taxon>Hypocreomycetidae</taxon>
        <taxon>Hypocreales</taxon>
        <taxon>Bionectriaceae</taxon>
        <taxon>Hapsidospora</taxon>
    </lineage>
</organism>
<dbReference type="PANTHER" id="PTHR45997:SF2">
    <property type="entry name" value="ATP DEPENDENT DNA LIGASE DOMAIN PROTEIN (AFU_ORTHOLOGUE AFUA_5G02430)"/>
    <property type="match status" value="1"/>
</dbReference>
<reference evidence="9" key="1">
    <citation type="journal article" date="2014" name="Genome Announc.">
        <title>Genome sequence and annotation of Acremonium chrysogenum, producer of the beta-lactam antibiotic cephalosporin C.</title>
        <authorList>
            <person name="Terfehr D."/>
            <person name="Dahlmann T.A."/>
            <person name="Specht T."/>
            <person name="Zadra I."/>
            <person name="Kuernsteiner H."/>
            <person name="Kueck U."/>
        </authorList>
    </citation>
    <scope>NUCLEOTIDE SEQUENCE [LARGE SCALE GENOMIC DNA]</scope>
    <source>
        <strain evidence="9">ATCC 11550 / CBS 779.69 / DSM 880 / IAM 14645 / JCM 23072 / IMI 49137</strain>
    </source>
</reference>
<keyword evidence="3" id="KW-0547">Nucleotide-binding</keyword>
<dbReference type="GO" id="GO:0006297">
    <property type="term" value="P:nucleotide-excision repair, DNA gap filling"/>
    <property type="evidence" value="ECO:0007669"/>
    <property type="project" value="TreeGrafter"/>
</dbReference>
<proteinExistence type="inferred from homology"/>
<comment type="similarity">
    <text evidence="1">Belongs to the ATP-dependent DNA ligase family.</text>
</comment>
<feature type="region of interest" description="Disordered" evidence="6">
    <location>
        <begin position="875"/>
        <end position="900"/>
    </location>
</feature>
<evidence type="ECO:0000256" key="1">
    <source>
        <dbReference type="ARBA" id="ARBA00007572"/>
    </source>
</evidence>
<dbReference type="SUPFAM" id="SSF56091">
    <property type="entry name" value="DNA ligase/mRNA capping enzyme, catalytic domain"/>
    <property type="match status" value="1"/>
</dbReference>
<keyword evidence="2 8" id="KW-0436">Ligase</keyword>
<dbReference type="GO" id="GO:0003677">
    <property type="term" value="F:DNA binding"/>
    <property type="evidence" value="ECO:0007669"/>
    <property type="project" value="InterPro"/>
</dbReference>
<dbReference type="InterPro" id="IPR029710">
    <property type="entry name" value="LIG4"/>
</dbReference>
<dbReference type="OrthoDB" id="2160351at2759"/>
<evidence type="ECO:0000313" key="8">
    <source>
        <dbReference type="EMBL" id="KFH47687.1"/>
    </source>
</evidence>